<protein>
    <submittedName>
        <fullName evidence="5">Uncharacterized protein</fullName>
    </submittedName>
</protein>
<evidence type="ECO:0000256" key="3">
    <source>
        <dbReference type="PROSITE-ProRule" id="PRU00023"/>
    </source>
</evidence>
<evidence type="ECO:0000256" key="4">
    <source>
        <dbReference type="SAM" id="MobiDB-lite"/>
    </source>
</evidence>
<evidence type="ECO:0000256" key="1">
    <source>
        <dbReference type="ARBA" id="ARBA00022737"/>
    </source>
</evidence>
<proteinExistence type="predicted"/>
<feature type="region of interest" description="Disordered" evidence="4">
    <location>
        <begin position="1"/>
        <end position="46"/>
    </location>
</feature>
<reference evidence="5" key="1">
    <citation type="submission" date="2021-02" db="EMBL/GenBank/DDBJ databases">
        <authorList>
            <person name="Palmer J.M."/>
        </authorList>
    </citation>
    <scope>NUCLEOTIDE SEQUENCE</scope>
    <source>
        <strain evidence="5">SCRP734</strain>
    </source>
</reference>
<dbReference type="AlphaFoldDB" id="A0A8T1WL58"/>
<dbReference type="EMBL" id="JAGDFM010000001">
    <property type="protein sequence ID" value="KAG7393921.1"/>
    <property type="molecule type" value="Genomic_DNA"/>
</dbReference>
<comment type="caution">
    <text evidence="5">The sequence shown here is derived from an EMBL/GenBank/DDBJ whole genome shotgun (WGS) entry which is preliminary data.</text>
</comment>
<feature type="repeat" description="ANK" evidence="3">
    <location>
        <begin position="367"/>
        <end position="399"/>
    </location>
</feature>
<dbReference type="PROSITE" id="PS50088">
    <property type="entry name" value="ANK_REPEAT"/>
    <property type="match status" value="1"/>
</dbReference>
<dbReference type="PROSITE" id="PS50297">
    <property type="entry name" value="ANK_REP_REGION"/>
    <property type="match status" value="1"/>
</dbReference>
<evidence type="ECO:0000256" key="2">
    <source>
        <dbReference type="ARBA" id="ARBA00023043"/>
    </source>
</evidence>
<dbReference type="OrthoDB" id="194358at2759"/>
<keyword evidence="1" id="KW-0677">Repeat</keyword>
<organism evidence="5 6">
    <name type="scientific">Phytophthora pseudosyringae</name>
    <dbReference type="NCBI Taxonomy" id="221518"/>
    <lineage>
        <taxon>Eukaryota</taxon>
        <taxon>Sar</taxon>
        <taxon>Stramenopiles</taxon>
        <taxon>Oomycota</taxon>
        <taxon>Peronosporomycetes</taxon>
        <taxon>Peronosporales</taxon>
        <taxon>Peronosporaceae</taxon>
        <taxon>Phytophthora</taxon>
    </lineage>
</organism>
<feature type="compositionally biased region" description="Basic and acidic residues" evidence="4">
    <location>
        <begin position="9"/>
        <end position="42"/>
    </location>
</feature>
<feature type="compositionally biased region" description="Basic and acidic residues" evidence="4">
    <location>
        <begin position="54"/>
        <end position="68"/>
    </location>
</feature>
<name>A0A8T1WL58_9STRA</name>
<dbReference type="GO" id="GO:0005634">
    <property type="term" value="C:nucleus"/>
    <property type="evidence" value="ECO:0007669"/>
    <property type="project" value="TreeGrafter"/>
</dbReference>
<dbReference type="SMART" id="SM00248">
    <property type="entry name" value="ANK"/>
    <property type="match status" value="2"/>
</dbReference>
<dbReference type="PANTHER" id="PTHR24124:SF14">
    <property type="entry name" value="CHROMOSOME UNDETERMINED SCAFFOLD_25, WHOLE GENOME SHOTGUN SEQUENCE"/>
    <property type="match status" value="1"/>
</dbReference>
<evidence type="ECO:0000313" key="5">
    <source>
        <dbReference type="EMBL" id="KAG7393921.1"/>
    </source>
</evidence>
<keyword evidence="2 3" id="KW-0040">ANK repeat</keyword>
<gene>
    <name evidence="5" type="ORF">PHYPSEUDO_000098</name>
</gene>
<feature type="region of interest" description="Disordered" evidence="4">
    <location>
        <begin position="54"/>
        <end position="73"/>
    </location>
</feature>
<dbReference type="Proteomes" id="UP000694044">
    <property type="component" value="Unassembled WGS sequence"/>
</dbReference>
<dbReference type="PANTHER" id="PTHR24124">
    <property type="entry name" value="ANKYRIN REPEAT FAMILY A"/>
    <property type="match status" value="1"/>
</dbReference>
<keyword evidence="6" id="KW-1185">Reference proteome</keyword>
<dbReference type="InterPro" id="IPR002110">
    <property type="entry name" value="Ankyrin_rpt"/>
</dbReference>
<sequence>MPQDEDGDDPRAVERRRVEYLRRHREQTQQRYRLEAERRGEELEADAAAMRARRDEVQAAKAAERDKNAGGNASTLTASLKPIARSVPGIYARFDDLGEEELQLLANRYQKSISETQLNPRGKYHARYMKDAYPIAGSQLKLEREHQMEIAAKKKLLLTDASSRIGGKSCIYGENDGGVLSLGLERAYGRSKLDHYVGKLATALKGQQEQVQRTEGERRIRLCEVQHREGLEQFWKLMHAAPKREVIAWLKLHSFLDVNTPVRLVSSDSTYEIVVCEDRTLGVTPLMAACRSLCVELVRCLLGHGAVVWLATANGDTALHFLWRDWALGATGTMEDVATLMLRSQHLQDILADLIAQGVDVNAQNAFGETALQFSARYGLQDCAKMLLVHGADAFTRDRKRRSAVQYAQDNNYESLHQLLLHYNTVERVRAREKERHETTALLNQKRGALAAEHIFTKLKVEQERAGHLRNQYVDCRGQVIVCPDEDE</sequence>
<dbReference type="GO" id="GO:0010468">
    <property type="term" value="P:regulation of gene expression"/>
    <property type="evidence" value="ECO:0007669"/>
    <property type="project" value="TreeGrafter"/>
</dbReference>
<dbReference type="Pfam" id="PF12796">
    <property type="entry name" value="Ank_2"/>
    <property type="match status" value="1"/>
</dbReference>
<evidence type="ECO:0000313" key="6">
    <source>
        <dbReference type="Proteomes" id="UP000694044"/>
    </source>
</evidence>
<accession>A0A8T1WL58</accession>